<dbReference type="Pfam" id="PF00512">
    <property type="entry name" value="HisKA"/>
    <property type="match status" value="1"/>
</dbReference>
<keyword evidence="4" id="KW-0597">Phosphoprotein</keyword>
<feature type="region of interest" description="Disordered" evidence="9">
    <location>
        <begin position="439"/>
        <end position="467"/>
    </location>
</feature>
<evidence type="ECO:0000256" key="9">
    <source>
        <dbReference type="SAM" id="MobiDB-lite"/>
    </source>
</evidence>
<reference evidence="11" key="1">
    <citation type="submission" date="2021-01" db="EMBL/GenBank/DDBJ databases">
        <title>Whole genome shotgun sequence of Sphaerisporangium rufum NBRC 109079.</title>
        <authorList>
            <person name="Komaki H."/>
            <person name="Tamura T."/>
        </authorList>
    </citation>
    <scope>NUCLEOTIDE SEQUENCE</scope>
    <source>
        <strain evidence="11">NBRC 109079</strain>
    </source>
</reference>
<dbReference type="RefSeq" id="WP_203985586.1">
    <property type="nucleotide sequence ID" value="NZ_BOOU01000046.1"/>
</dbReference>
<dbReference type="AlphaFoldDB" id="A0A919R233"/>
<dbReference type="PANTHER" id="PTHR43711">
    <property type="entry name" value="TWO-COMPONENT HISTIDINE KINASE"/>
    <property type="match status" value="1"/>
</dbReference>
<dbReference type="SMART" id="SM00387">
    <property type="entry name" value="HATPase_c"/>
    <property type="match status" value="1"/>
</dbReference>
<gene>
    <name evidence="11" type="ORF">Sru01_32880</name>
</gene>
<evidence type="ECO:0000256" key="4">
    <source>
        <dbReference type="ARBA" id="ARBA00022553"/>
    </source>
</evidence>
<comment type="catalytic activity">
    <reaction evidence="1">
        <text>ATP + protein L-histidine = ADP + protein N-phospho-L-histidine.</text>
        <dbReference type="EC" id="2.7.13.3"/>
    </reaction>
</comment>
<feature type="coiled-coil region" evidence="8">
    <location>
        <begin position="140"/>
        <end position="202"/>
    </location>
</feature>
<evidence type="ECO:0000256" key="2">
    <source>
        <dbReference type="ARBA" id="ARBA00004236"/>
    </source>
</evidence>
<dbReference type="GO" id="GO:0000155">
    <property type="term" value="F:phosphorelay sensor kinase activity"/>
    <property type="evidence" value="ECO:0007669"/>
    <property type="project" value="InterPro"/>
</dbReference>
<evidence type="ECO:0000256" key="3">
    <source>
        <dbReference type="ARBA" id="ARBA00012438"/>
    </source>
</evidence>
<protein>
    <recommendedName>
        <fullName evidence="3">histidine kinase</fullName>
        <ecNumber evidence="3">2.7.13.3</ecNumber>
    </recommendedName>
</protein>
<accession>A0A919R233</accession>
<name>A0A919R233_9ACTN</name>
<sequence>MTRDLITVAVRDDRDVFTVRQLGREVAEAVGLDDLDQIRVGTALSEVGREIVTGVRDAEVTFRLDDDLGLIIDIGYTAGPDPVEPGGVTLAGRLMDTLEHDEAGHRVVMVKHLPPTLSRPQGDLGGIRDRLIELAPTSALDELRQRNRELAAALDDSRRQRESLLRVNAELEETNQGVFALYNQLSEELEETNRGVVALYAELDEKSAQLREAGEARKRFWATISHELRTPLNSVIGLTRLLLGPGGDELSAEQQLQVELIGASAQTLLGLVSELLDMAKAESGRLTSQRSAVDLPALADRLRMTLHPTTGTEVRLVVDVSAVPATLLTDEVLLTRVLRNLLSNALKYTESGEVALRGRVDEEAGEVVLEVSDTGIGIPEELQARVFEEFYQVPGALQVKASGTGLGLPYARRLAGVLGGSLHLTSVPGEGTTVAVRLPLAPEGQDDGGRPARDDPQHGPAAPPASA</sequence>
<dbReference type="EC" id="2.7.13.3" evidence="3"/>
<dbReference type="InterPro" id="IPR050736">
    <property type="entry name" value="Sensor_HK_Regulatory"/>
</dbReference>
<evidence type="ECO:0000256" key="5">
    <source>
        <dbReference type="ARBA" id="ARBA00022679"/>
    </source>
</evidence>
<comment type="caution">
    <text evidence="11">The sequence shown here is derived from an EMBL/GenBank/DDBJ whole genome shotgun (WGS) entry which is preliminary data.</text>
</comment>
<dbReference type="GO" id="GO:0005886">
    <property type="term" value="C:plasma membrane"/>
    <property type="evidence" value="ECO:0007669"/>
    <property type="project" value="UniProtKB-SubCell"/>
</dbReference>
<dbReference type="InterPro" id="IPR004358">
    <property type="entry name" value="Sig_transdc_His_kin-like_C"/>
</dbReference>
<dbReference type="PANTHER" id="PTHR43711:SF31">
    <property type="entry name" value="HISTIDINE KINASE"/>
    <property type="match status" value="1"/>
</dbReference>
<evidence type="ECO:0000313" key="12">
    <source>
        <dbReference type="Proteomes" id="UP000655287"/>
    </source>
</evidence>
<dbReference type="SUPFAM" id="SSF55874">
    <property type="entry name" value="ATPase domain of HSP90 chaperone/DNA topoisomerase II/histidine kinase"/>
    <property type="match status" value="1"/>
</dbReference>
<feature type="domain" description="Histidine kinase" evidence="10">
    <location>
        <begin position="223"/>
        <end position="442"/>
    </location>
</feature>
<dbReference type="Proteomes" id="UP000655287">
    <property type="component" value="Unassembled WGS sequence"/>
</dbReference>
<evidence type="ECO:0000256" key="7">
    <source>
        <dbReference type="ARBA" id="ARBA00023012"/>
    </source>
</evidence>
<evidence type="ECO:0000313" key="11">
    <source>
        <dbReference type="EMBL" id="GII78306.1"/>
    </source>
</evidence>
<dbReference type="InterPro" id="IPR003661">
    <property type="entry name" value="HisK_dim/P_dom"/>
</dbReference>
<dbReference type="PRINTS" id="PR00344">
    <property type="entry name" value="BCTRLSENSOR"/>
</dbReference>
<keyword evidence="6 11" id="KW-0418">Kinase</keyword>
<organism evidence="11 12">
    <name type="scientific">Sphaerisporangium rufum</name>
    <dbReference type="NCBI Taxonomy" id="1381558"/>
    <lineage>
        <taxon>Bacteria</taxon>
        <taxon>Bacillati</taxon>
        <taxon>Actinomycetota</taxon>
        <taxon>Actinomycetes</taxon>
        <taxon>Streptosporangiales</taxon>
        <taxon>Streptosporangiaceae</taxon>
        <taxon>Sphaerisporangium</taxon>
    </lineage>
</organism>
<keyword evidence="8" id="KW-0175">Coiled coil</keyword>
<dbReference type="Pfam" id="PF02518">
    <property type="entry name" value="HATPase_c"/>
    <property type="match status" value="1"/>
</dbReference>
<dbReference type="CDD" id="cd00082">
    <property type="entry name" value="HisKA"/>
    <property type="match status" value="1"/>
</dbReference>
<dbReference type="InterPro" id="IPR036890">
    <property type="entry name" value="HATPase_C_sf"/>
</dbReference>
<evidence type="ECO:0000256" key="6">
    <source>
        <dbReference type="ARBA" id="ARBA00022777"/>
    </source>
</evidence>
<dbReference type="SUPFAM" id="SSF47384">
    <property type="entry name" value="Homodimeric domain of signal transducing histidine kinase"/>
    <property type="match status" value="1"/>
</dbReference>
<comment type="subcellular location">
    <subcellularLocation>
        <location evidence="2">Cell membrane</location>
    </subcellularLocation>
</comment>
<dbReference type="EMBL" id="BOOU01000046">
    <property type="protein sequence ID" value="GII78306.1"/>
    <property type="molecule type" value="Genomic_DNA"/>
</dbReference>
<evidence type="ECO:0000256" key="1">
    <source>
        <dbReference type="ARBA" id="ARBA00000085"/>
    </source>
</evidence>
<keyword evidence="5" id="KW-0808">Transferase</keyword>
<dbReference type="InterPro" id="IPR036097">
    <property type="entry name" value="HisK_dim/P_sf"/>
</dbReference>
<keyword evidence="7" id="KW-0902">Two-component regulatory system</keyword>
<proteinExistence type="predicted"/>
<evidence type="ECO:0000256" key="8">
    <source>
        <dbReference type="SAM" id="Coils"/>
    </source>
</evidence>
<dbReference type="InterPro" id="IPR005467">
    <property type="entry name" value="His_kinase_dom"/>
</dbReference>
<keyword evidence="12" id="KW-1185">Reference proteome</keyword>
<evidence type="ECO:0000259" key="10">
    <source>
        <dbReference type="PROSITE" id="PS50109"/>
    </source>
</evidence>
<dbReference type="SMART" id="SM00388">
    <property type="entry name" value="HisKA"/>
    <property type="match status" value="1"/>
</dbReference>
<dbReference type="PROSITE" id="PS50109">
    <property type="entry name" value="HIS_KIN"/>
    <property type="match status" value="1"/>
</dbReference>
<dbReference type="Gene3D" id="3.30.565.10">
    <property type="entry name" value="Histidine kinase-like ATPase, C-terminal domain"/>
    <property type="match status" value="1"/>
</dbReference>
<dbReference type="InterPro" id="IPR003594">
    <property type="entry name" value="HATPase_dom"/>
</dbReference>
<feature type="compositionally biased region" description="Basic and acidic residues" evidence="9">
    <location>
        <begin position="447"/>
        <end position="457"/>
    </location>
</feature>
<dbReference type="Gene3D" id="1.10.287.130">
    <property type="match status" value="1"/>
</dbReference>